<keyword evidence="1" id="KW-0732">Signal</keyword>
<evidence type="ECO:0000313" key="3">
    <source>
        <dbReference type="Proteomes" id="UP001634394"/>
    </source>
</evidence>
<reference evidence="2 3" key="1">
    <citation type="submission" date="2024-11" db="EMBL/GenBank/DDBJ databases">
        <title>Chromosome-level genome assembly of the freshwater bivalve Anodonta woodiana.</title>
        <authorList>
            <person name="Chen X."/>
        </authorList>
    </citation>
    <scope>NUCLEOTIDE SEQUENCE [LARGE SCALE GENOMIC DNA]</scope>
    <source>
        <strain evidence="2">MN2024</strain>
        <tissue evidence="2">Gills</tissue>
    </source>
</reference>
<comment type="caution">
    <text evidence="2">The sequence shown here is derived from an EMBL/GenBank/DDBJ whole genome shotgun (WGS) entry which is preliminary data.</text>
</comment>
<evidence type="ECO:0000256" key="1">
    <source>
        <dbReference type="SAM" id="SignalP"/>
    </source>
</evidence>
<protein>
    <recommendedName>
        <fullName evidence="4">Ig-like domain-containing protein</fullName>
    </recommendedName>
</protein>
<accession>A0ABD3XMS7</accession>
<proteinExistence type="predicted"/>
<organism evidence="2 3">
    <name type="scientific">Sinanodonta woodiana</name>
    <name type="common">Chinese pond mussel</name>
    <name type="synonym">Anodonta woodiana</name>
    <dbReference type="NCBI Taxonomy" id="1069815"/>
    <lineage>
        <taxon>Eukaryota</taxon>
        <taxon>Metazoa</taxon>
        <taxon>Spiralia</taxon>
        <taxon>Lophotrochozoa</taxon>
        <taxon>Mollusca</taxon>
        <taxon>Bivalvia</taxon>
        <taxon>Autobranchia</taxon>
        <taxon>Heteroconchia</taxon>
        <taxon>Palaeoheterodonta</taxon>
        <taxon>Unionida</taxon>
        <taxon>Unionoidea</taxon>
        <taxon>Unionidae</taxon>
        <taxon>Unioninae</taxon>
        <taxon>Sinanodonta</taxon>
    </lineage>
</organism>
<gene>
    <name evidence="2" type="ORF">ACJMK2_026873</name>
</gene>
<dbReference type="AlphaFoldDB" id="A0ABD3XMS7"/>
<sequence>MLTWTLVCCLVLFISVLSVNGVFMYLNRHSIAIGSSDVNPTMRLVMNCSSSGTFDIDILLQLKLSRRKFTEPTFTDIASMTPEGRPELEPTAPYDIRNRSPNISGSYDTQHKSTTMTLSINAQGIACTDQAEFQCSLKYVNLDQITVTVTDKVNFTVTAEPSEILIYSPEYYDVNGNTLNLSNNSVLNAGTRIKYRCIANVGSFPNEEITWEISSEMPPGYRFETYVPIQSTDIVQETFRQDGCFYWRTSTMYYNMTKLDAFGISFRCRFLVDVRRDLQYGVEASQQYRSVTAGACLTAGPTTQPVFILLFSWCISNSRTHYPTRFKYPQLH</sequence>
<keyword evidence="3" id="KW-1185">Reference proteome</keyword>
<evidence type="ECO:0008006" key="4">
    <source>
        <dbReference type="Google" id="ProtNLM"/>
    </source>
</evidence>
<dbReference type="EMBL" id="JBJQND010000002">
    <property type="protein sequence ID" value="KAL3886916.1"/>
    <property type="molecule type" value="Genomic_DNA"/>
</dbReference>
<name>A0ABD3XMS7_SINWO</name>
<evidence type="ECO:0000313" key="2">
    <source>
        <dbReference type="EMBL" id="KAL3886916.1"/>
    </source>
</evidence>
<dbReference type="Proteomes" id="UP001634394">
    <property type="component" value="Unassembled WGS sequence"/>
</dbReference>
<feature type="signal peptide" evidence="1">
    <location>
        <begin position="1"/>
        <end position="21"/>
    </location>
</feature>
<feature type="chain" id="PRO_5044763312" description="Ig-like domain-containing protein" evidence="1">
    <location>
        <begin position="22"/>
        <end position="332"/>
    </location>
</feature>